<sequence>MVKVAIAGAAGELGREILDGIVERQKHEIIALVRRDPSLLPPLQGVTWTQTSYQSGSELVQLLKGVDTLLCVFAVHRDPGNATQKMLIDAAVKAGVRHYAPAEWATSMKLDAHLDLTPWNEGKVEIRHYLEQVNKEKKVLEYSCFQVGILMDYLGHPHRVSKYLTTMPMTVDIEKCHALVLSGSLTDKITFTAARDIGKVVARAIEYEGKWPLVGGVSGTQISFEDLIRIGERVRGTPFTVESLQQEDVESGELKTDNFFRVPFPDIPEDQVESFSKLATISVMLGAKHGLGRSRTSGMKFCQIMNLLKWRIFSGRYGDLVAEGILDGETHFRMGY</sequence>
<dbReference type="Gene3D" id="3.90.25.10">
    <property type="entry name" value="UDP-galactose 4-epimerase, domain 1"/>
    <property type="match status" value="1"/>
</dbReference>
<dbReference type="InterPro" id="IPR051609">
    <property type="entry name" value="NmrA/Isoflavone_reductase-like"/>
</dbReference>
<comment type="caution">
    <text evidence="5">The sequence shown here is derived from an EMBL/GenBank/DDBJ whole genome shotgun (WGS) entry which is preliminary data.</text>
</comment>
<organism evidence="5 6">
    <name type="scientific">Bionectria ochroleuca</name>
    <name type="common">Gliocladium roseum</name>
    <dbReference type="NCBI Taxonomy" id="29856"/>
    <lineage>
        <taxon>Eukaryota</taxon>
        <taxon>Fungi</taxon>
        <taxon>Dikarya</taxon>
        <taxon>Ascomycota</taxon>
        <taxon>Pezizomycotina</taxon>
        <taxon>Sordariomycetes</taxon>
        <taxon>Hypocreomycetidae</taxon>
        <taxon>Hypocreales</taxon>
        <taxon>Bionectriaceae</taxon>
        <taxon>Clonostachys</taxon>
    </lineage>
</organism>
<dbReference type="Proteomes" id="UP000616885">
    <property type="component" value="Unassembled WGS sequence"/>
</dbReference>
<dbReference type="Pfam" id="PF05368">
    <property type="entry name" value="NmrA"/>
    <property type="match status" value="1"/>
</dbReference>
<dbReference type="EMBL" id="JADCTT010000016">
    <property type="protein sequence ID" value="KAF9743742.1"/>
    <property type="molecule type" value="Genomic_DNA"/>
</dbReference>
<gene>
    <name evidence="5" type="ORF">IM811_006082</name>
</gene>
<keyword evidence="3" id="KW-0560">Oxidoreductase</keyword>
<proteinExistence type="inferred from homology"/>
<feature type="domain" description="NmrA-like" evidence="4">
    <location>
        <begin position="3"/>
        <end position="248"/>
    </location>
</feature>
<evidence type="ECO:0000256" key="1">
    <source>
        <dbReference type="ARBA" id="ARBA00005725"/>
    </source>
</evidence>
<dbReference type="SUPFAM" id="SSF51735">
    <property type="entry name" value="NAD(P)-binding Rossmann-fold domains"/>
    <property type="match status" value="1"/>
</dbReference>
<evidence type="ECO:0000313" key="5">
    <source>
        <dbReference type="EMBL" id="KAF9743742.1"/>
    </source>
</evidence>
<accession>A0A8H7K7Y4</accession>
<keyword evidence="2" id="KW-0521">NADP</keyword>
<dbReference type="InterPro" id="IPR036291">
    <property type="entry name" value="NAD(P)-bd_dom_sf"/>
</dbReference>
<name>A0A8H7K7Y4_BIOOC</name>
<comment type="similarity">
    <text evidence="1">Belongs to the NmrA-type oxidoreductase family. Isoflavone reductase subfamily.</text>
</comment>
<dbReference type="PANTHER" id="PTHR47706">
    <property type="entry name" value="NMRA-LIKE FAMILY PROTEIN"/>
    <property type="match status" value="1"/>
</dbReference>
<dbReference type="PANTHER" id="PTHR47706:SF4">
    <property type="entry name" value="NMRA-LIKE DOMAIN-CONTAINING PROTEIN"/>
    <property type="match status" value="1"/>
</dbReference>
<evidence type="ECO:0000256" key="3">
    <source>
        <dbReference type="ARBA" id="ARBA00023002"/>
    </source>
</evidence>
<evidence type="ECO:0000256" key="2">
    <source>
        <dbReference type="ARBA" id="ARBA00022857"/>
    </source>
</evidence>
<dbReference type="InterPro" id="IPR008030">
    <property type="entry name" value="NmrA-like"/>
</dbReference>
<evidence type="ECO:0000313" key="6">
    <source>
        <dbReference type="Proteomes" id="UP000616885"/>
    </source>
</evidence>
<evidence type="ECO:0000259" key="4">
    <source>
        <dbReference type="Pfam" id="PF05368"/>
    </source>
</evidence>
<dbReference type="Gene3D" id="3.40.50.720">
    <property type="entry name" value="NAD(P)-binding Rossmann-like Domain"/>
    <property type="match status" value="1"/>
</dbReference>
<dbReference type="AlphaFoldDB" id="A0A8H7K7Y4"/>
<protein>
    <recommendedName>
        <fullName evidence="4">NmrA-like domain-containing protein</fullName>
    </recommendedName>
</protein>
<dbReference type="GO" id="GO:0016491">
    <property type="term" value="F:oxidoreductase activity"/>
    <property type="evidence" value="ECO:0007669"/>
    <property type="project" value="UniProtKB-KW"/>
</dbReference>
<reference evidence="5" key="1">
    <citation type="submission" date="2020-10" db="EMBL/GenBank/DDBJ databases">
        <title>High-Quality Genome Resource of Clonostachys rosea strain S41 by Oxford Nanopore Long-Read Sequencing.</title>
        <authorList>
            <person name="Wang H."/>
        </authorList>
    </citation>
    <scope>NUCLEOTIDE SEQUENCE</scope>
    <source>
        <strain evidence="5">S41</strain>
    </source>
</reference>